<dbReference type="CDD" id="cd02523">
    <property type="entry name" value="PC_cytidylyltransferase"/>
    <property type="match status" value="1"/>
</dbReference>
<evidence type="ECO:0000259" key="3">
    <source>
        <dbReference type="Pfam" id="PF00483"/>
    </source>
</evidence>
<evidence type="ECO:0000313" key="5">
    <source>
        <dbReference type="Proteomes" id="UP000025061"/>
    </source>
</evidence>
<dbReference type="OrthoDB" id="9814110at2"/>
<evidence type="ECO:0000313" key="4">
    <source>
        <dbReference type="EMBL" id="KCZ92626.1"/>
    </source>
</evidence>
<dbReference type="AlphaFoldDB" id="A0A059FQ38"/>
<dbReference type="InterPro" id="IPR029044">
    <property type="entry name" value="Nucleotide-diphossugar_trans"/>
</dbReference>
<dbReference type="PATRIC" id="fig|1280951.3.peg.2342"/>
<protein>
    <submittedName>
        <fullName evidence="4">Nucleotidyltransferase family protein</fullName>
    </submittedName>
</protein>
<dbReference type="PANTHER" id="PTHR43584">
    <property type="entry name" value="NUCLEOTIDYL TRANSFERASE"/>
    <property type="match status" value="1"/>
</dbReference>
<reference evidence="4 5" key="1">
    <citation type="submission" date="2013-04" db="EMBL/GenBank/DDBJ databases">
        <title>Hyphomonas hirschiana VP5 Genome Sequencing.</title>
        <authorList>
            <person name="Lai Q."/>
            <person name="Shao Z."/>
        </authorList>
    </citation>
    <scope>NUCLEOTIDE SEQUENCE [LARGE SCALE GENOMIC DNA]</scope>
    <source>
        <strain evidence="4 5">VP5</strain>
    </source>
</reference>
<accession>A0A059FQ38</accession>
<keyword evidence="2" id="KW-0548">Nucleotidyltransferase</keyword>
<dbReference type="Pfam" id="PF00483">
    <property type="entry name" value="NTP_transferase"/>
    <property type="match status" value="1"/>
</dbReference>
<keyword evidence="5" id="KW-1185">Reference proteome</keyword>
<gene>
    <name evidence="4" type="ORF">HHI_11621</name>
</gene>
<sequence>MKAILLSAGRGSRLLPLTESRPKCLLPVQATTLLGYQLDTLEAAGIRDVTVVTGFLPNLVEAELARRTGPLKAMPFFNPFFQVADNLASCWMVREQMDDDFLLINGDTLFSQELIEKVIAAPPAPILVTIDQKAVYDQDDMKVTLSGTTLTGIGKTLLPPDVHAESIGILRFAGKGPEVFREKLEQMMRTQDGIHAWFLKAINAIASAGSGSVETVLIKGHLWAEVDTVEDFNALKEIGF</sequence>
<keyword evidence="1 4" id="KW-0808">Transferase</keyword>
<dbReference type="RefSeq" id="WP_011646589.1">
    <property type="nucleotide sequence ID" value="NZ_ARYI01000009.1"/>
</dbReference>
<organism evidence="4 5">
    <name type="scientific">Hyphomonas hirschiana VP5</name>
    <dbReference type="NCBI Taxonomy" id="1280951"/>
    <lineage>
        <taxon>Bacteria</taxon>
        <taxon>Pseudomonadati</taxon>
        <taxon>Pseudomonadota</taxon>
        <taxon>Alphaproteobacteria</taxon>
        <taxon>Hyphomonadales</taxon>
        <taxon>Hyphomonadaceae</taxon>
        <taxon>Hyphomonas</taxon>
    </lineage>
</organism>
<dbReference type="PANTHER" id="PTHR43584:SF8">
    <property type="entry name" value="N-ACETYLMURAMATE ALPHA-1-PHOSPHATE URIDYLYLTRANSFERASE"/>
    <property type="match status" value="1"/>
</dbReference>
<dbReference type="SUPFAM" id="SSF53448">
    <property type="entry name" value="Nucleotide-diphospho-sugar transferases"/>
    <property type="match status" value="1"/>
</dbReference>
<comment type="caution">
    <text evidence="4">The sequence shown here is derived from an EMBL/GenBank/DDBJ whole genome shotgun (WGS) entry which is preliminary data.</text>
</comment>
<dbReference type="Proteomes" id="UP000025061">
    <property type="component" value="Unassembled WGS sequence"/>
</dbReference>
<dbReference type="EMBL" id="ARYI01000009">
    <property type="protein sequence ID" value="KCZ92626.1"/>
    <property type="molecule type" value="Genomic_DNA"/>
</dbReference>
<evidence type="ECO:0000256" key="1">
    <source>
        <dbReference type="ARBA" id="ARBA00022679"/>
    </source>
</evidence>
<dbReference type="InterPro" id="IPR050065">
    <property type="entry name" value="GlmU-like"/>
</dbReference>
<evidence type="ECO:0000256" key="2">
    <source>
        <dbReference type="ARBA" id="ARBA00022695"/>
    </source>
</evidence>
<dbReference type="InterPro" id="IPR005835">
    <property type="entry name" value="NTP_transferase_dom"/>
</dbReference>
<feature type="domain" description="Nucleotidyl transferase" evidence="3">
    <location>
        <begin position="2"/>
        <end position="120"/>
    </location>
</feature>
<dbReference type="GO" id="GO:0016779">
    <property type="term" value="F:nucleotidyltransferase activity"/>
    <property type="evidence" value="ECO:0007669"/>
    <property type="project" value="UniProtKB-KW"/>
</dbReference>
<dbReference type="Gene3D" id="3.90.550.10">
    <property type="entry name" value="Spore Coat Polysaccharide Biosynthesis Protein SpsA, Chain A"/>
    <property type="match status" value="1"/>
</dbReference>
<proteinExistence type="predicted"/>
<name>A0A059FQ38_9PROT</name>